<dbReference type="PANTHER" id="PTHR12112">
    <property type="entry name" value="BNIP - RELATED"/>
    <property type="match status" value="1"/>
</dbReference>
<sequence length="533" mass="59093">MAAFTTETLASPCAGVKKVGLWGLLLMTLSYAPLVWSYPSGSESTMASTSQVTLPKLDTYVAELNSNLEKAASSTDGDDNVLLVMGNQSADLDSMVSAITYGYWLYLDAKLNPEGKPTVSSLIDIPRHEFKIRPEAELVIEQKGGLKREDLVFNDNPHVQELFNRVKTTGKCGGLQIMMVDHLALKPDYQFLAQCVRGIVDHHEDDGSLTGDHIQPRWVNMVGSATSLTTLEGYRLLGGTGLPSSANQPPPDSKDPIPLPENLVGDFVDVVSSQPNLANMLLAPILKDTSNMKEGGKVRPMDRTAAALIYTAYPATEGELPAKSAQTTEVVDMETRKEAYFKAWYDDISRAEECLDALSTEDLLKKDFKEWVMGGYKVGISYVTMPFSKWLDRDGLEAWEDTFKAYAANFDLFMIMTMNSDNGTRELLVYTPELTTERVLTDTNHDKFRDFSQVLIALEAADKLKLKISQDEPFSKVTPMLTKGYVVYDQLVSESSRKQVQPVVKDILEKLQQEKSKNAEPTSDEFKENSSAP</sequence>
<keyword evidence="11" id="KW-1185">Reference proteome</keyword>
<feature type="domain" description="DHHA2" evidence="9">
    <location>
        <begin position="345"/>
        <end position="508"/>
    </location>
</feature>
<comment type="caution">
    <text evidence="10">The sequence shown here is derived from an EMBL/GenBank/DDBJ whole genome shotgun (WGS) entry which is preliminary data.</text>
</comment>
<dbReference type="EC" id="3.6.1.1" evidence="2"/>
<dbReference type="Proteomes" id="UP001150925">
    <property type="component" value="Unassembled WGS sequence"/>
</dbReference>
<evidence type="ECO:0000259" key="9">
    <source>
        <dbReference type="SMART" id="SM01131"/>
    </source>
</evidence>
<dbReference type="Gene3D" id="3.90.1640.10">
    <property type="entry name" value="inorganic pyrophosphatase (n-terminal core)"/>
    <property type="match status" value="1"/>
</dbReference>
<evidence type="ECO:0000256" key="3">
    <source>
        <dbReference type="ARBA" id="ARBA00022723"/>
    </source>
</evidence>
<feature type="region of interest" description="Disordered" evidence="8">
    <location>
        <begin position="512"/>
        <end position="533"/>
    </location>
</feature>
<organism evidence="10 11">
    <name type="scientific">Dispira parvispora</name>
    <dbReference type="NCBI Taxonomy" id="1520584"/>
    <lineage>
        <taxon>Eukaryota</taxon>
        <taxon>Fungi</taxon>
        <taxon>Fungi incertae sedis</taxon>
        <taxon>Zoopagomycota</taxon>
        <taxon>Kickxellomycotina</taxon>
        <taxon>Dimargaritomycetes</taxon>
        <taxon>Dimargaritales</taxon>
        <taxon>Dimargaritaceae</taxon>
        <taxon>Dispira</taxon>
    </lineage>
</organism>
<evidence type="ECO:0000313" key="11">
    <source>
        <dbReference type="Proteomes" id="UP001150925"/>
    </source>
</evidence>
<accession>A0A9W8E254</accession>
<dbReference type="GO" id="GO:0005737">
    <property type="term" value="C:cytoplasm"/>
    <property type="evidence" value="ECO:0007669"/>
    <property type="project" value="InterPro"/>
</dbReference>
<dbReference type="GO" id="GO:0004427">
    <property type="term" value="F:inorganic diphosphate phosphatase activity"/>
    <property type="evidence" value="ECO:0007669"/>
    <property type="project" value="UniProtKB-EC"/>
</dbReference>
<comment type="catalytic activity">
    <reaction evidence="7">
        <text>diphosphate + H2O = 2 phosphate + H(+)</text>
        <dbReference type="Rhea" id="RHEA:24576"/>
        <dbReference type="ChEBI" id="CHEBI:15377"/>
        <dbReference type="ChEBI" id="CHEBI:15378"/>
        <dbReference type="ChEBI" id="CHEBI:33019"/>
        <dbReference type="ChEBI" id="CHEBI:43474"/>
        <dbReference type="EC" id="3.6.1.1"/>
    </reaction>
</comment>
<evidence type="ECO:0000256" key="7">
    <source>
        <dbReference type="ARBA" id="ARBA00047820"/>
    </source>
</evidence>
<protein>
    <recommendedName>
        <fullName evidence="2">inorganic diphosphatase</fullName>
        <ecNumber evidence="2">3.6.1.1</ecNumber>
    </recommendedName>
    <alternativeName>
        <fullName evidence="6">Pyrophosphate phospho-hydrolase</fullName>
    </alternativeName>
</protein>
<keyword evidence="4" id="KW-0378">Hydrolase</keyword>
<dbReference type="InterPro" id="IPR004097">
    <property type="entry name" value="DHHA2"/>
</dbReference>
<dbReference type="EMBL" id="JANBPY010001363">
    <property type="protein sequence ID" value="KAJ1960356.1"/>
    <property type="molecule type" value="Genomic_DNA"/>
</dbReference>
<evidence type="ECO:0000256" key="6">
    <source>
        <dbReference type="ARBA" id="ARBA00032535"/>
    </source>
</evidence>
<dbReference type="Gene3D" id="3.10.310.20">
    <property type="entry name" value="DHHA2 domain"/>
    <property type="match status" value="1"/>
</dbReference>
<name>A0A9W8E254_9FUNG</name>
<dbReference type="AlphaFoldDB" id="A0A9W8E254"/>
<dbReference type="InterPro" id="IPR038763">
    <property type="entry name" value="DHH_sf"/>
</dbReference>
<evidence type="ECO:0000256" key="8">
    <source>
        <dbReference type="SAM" id="MobiDB-lite"/>
    </source>
</evidence>
<dbReference type="OrthoDB" id="374045at2759"/>
<comment type="cofactor">
    <cofactor evidence="1">
        <name>Mn(2+)</name>
        <dbReference type="ChEBI" id="CHEBI:29035"/>
    </cofactor>
</comment>
<dbReference type="PANTHER" id="PTHR12112:SF22">
    <property type="entry name" value="MANGANESE-DEPENDENT INORGANIC PYROPHOSPHATASE-RELATED"/>
    <property type="match status" value="1"/>
</dbReference>
<evidence type="ECO:0000256" key="5">
    <source>
        <dbReference type="ARBA" id="ARBA00023211"/>
    </source>
</evidence>
<gene>
    <name evidence="10" type="ORF">IWQ62_004264</name>
</gene>
<dbReference type="SMART" id="SM01131">
    <property type="entry name" value="DHHA2"/>
    <property type="match status" value="1"/>
</dbReference>
<dbReference type="InterPro" id="IPR038222">
    <property type="entry name" value="DHHA2_dom_sf"/>
</dbReference>
<reference evidence="10" key="1">
    <citation type="submission" date="2022-07" db="EMBL/GenBank/DDBJ databases">
        <title>Phylogenomic reconstructions and comparative analyses of Kickxellomycotina fungi.</title>
        <authorList>
            <person name="Reynolds N.K."/>
            <person name="Stajich J.E."/>
            <person name="Barry K."/>
            <person name="Grigoriev I.V."/>
            <person name="Crous P."/>
            <person name="Smith M.E."/>
        </authorList>
    </citation>
    <scope>NUCLEOTIDE SEQUENCE</scope>
    <source>
        <strain evidence="10">RSA 1196</strain>
    </source>
</reference>
<evidence type="ECO:0000256" key="4">
    <source>
        <dbReference type="ARBA" id="ARBA00022801"/>
    </source>
</evidence>
<feature type="region of interest" description="Disordered" evidence="8">
    <location>
        <begin position="239"/>
        <end position="258"/>
    </location>
</feature>
<keyword evidence="5" id="KW-0464">Manganese</keyword>
<evidence type="ECO:0000313" key="10">
    <source>
        <dbReference type="EMBL" id="KAJ1960356.1"/>
    </source>
</evidence>
<dbReference type="Pfam" id="PF02833">
    <property type="entry name" value="DHHA2"/>
    <property type="match status" value="1"/>
</dbReference>
<evidence type="ECO:0000256" key="1">
    <source>
        <dbReference type="ARBA" id="ARBA00001936"/>
    </source>
</evidence>
<keyword evidence="3" id="KW-0479">Metal-binding</keyword>
<evidence type="ECO:0000256" key="2">
    <source>
        <dbReference type="ARBA" id="ARBA00012146"/>
    </source>
</evidence>
<proteinExistence type="predicted"/>
<dbReference type="SUPFAM" id="SSF64182">
    <property type="entry name" value="DHH phosphoesterases"/>
    <property type="match status" value="1"/>
</dbReference>